<feature type="region of interest" description="Disordered" evidence="1">
    <location>
        <begin position="52"/>
        <end position="108"/>
    </location>
</feature>
<dbReference type="EMBL" id="JWMF01000002">
    <property type="protein sequence ID" value="KJY52386.1"/>
    <property type="molecule type" value="Genomic_DNA"/>
</dbReference>
<dbReference type="NCBIfam" id="TIGR01167">
    <property type="entry name" value="LPXTG_anchor"/>
    <property type="match status" value="1"/>
</dbReference>
<dbReference type="Proteomes" id="UP000033567">
    <property type="component" value="Unassembled WGS sequence"/>
</dbReference>
<gene>
    <name evidence="3" type="ORF">JF70_00620</name>
</gene>
<dbReference type="PATRIC" id="fig|1684.5.peg.64"/>
<evidence type="ECO:0000256" key="2">
    <source>
        <dbReference type="SAM" id="SignalP"/>
    </source>
</evidence>
<comment type="caution">
    <text evidence="3">The sequence shown here is derived from an EMBL/GenBank/DDBJ whole genome shotgun (WGS) entry which is preliminary data.</text>
</comment>
<proteinExistence type="predicted"/>
<feature type="compositionally biased region" description="Acidic residues" evidence="1">
    <location>
        <begin position="55"/>
        <end position="75"/>
    </location>
</feature>
<protein>
    <recommendedName>
        <fullName evidence="5">Gram-positive cocci surface proteins LPxTG domain-containing protein</fullName>
    </recommendedName>
</protein>
<evidence type="ECO:0000313" key="3">
    <source>
        <dbReference type="EMBL" id="KJY52386.1"/>
    </source>
</evidence>
<evidence type="ECO:0008006" key="5">
    <source>
        <dbReference type="Google" id="ProtNLM"/>
    </source>
</evidence>
<feature type="compositionally biased region" description="Basic and acidic residues" evidence="1">
    <location>
        <begin position="249"/>
        <end position="266"/>
    </location>
</feature>
<reference evidence="3 4" key="1">
    <citation type="submission" date="2014-12" db="EMBL/GenBank/DDBJ databases">
        <title>Comparative genomics of the lactic acid bacteria isolated from the honey bee gut.</title>
        <authorList>
            <person name="Ellegaard K.M."/>
            <person name="Tamarit D."/>
            <person name="Javelind E."/>
            <person name="Olofsson T."/>
            <person name="Andersson S.G."/>
            <person name="Vasquez A."/>
        </authorList>
    </citation>
    <scope>NUCLEOTIDE SEQUENCE [LARGE SCALE GENOMIC DNA]</scope>
    <source>
        <strain evidence="3 4">Bin7</strain>
    </source>
</reference>
<feature type="region of interest" description="Disordered" evidence="1">
    <location>
        <begin position="227"/>
        <end position="272"/>
    </location>
</feature>
<evidence type="ECO:0000256" key="1">
    <source>
        <dbReference type="SAM" id="MobiDB-lite"/>
    </source>
</evidence>
<organism evidence="3 4">
    <name type="scientific">Bifidobacterium mellis</name>
    <dbReference type="NCBI Taxonomy" id="1293823"/>
    <lineage>
        <taxon>Bacteria</taxon>
        <taxon>Bacillati</taxon>
        <taxon>Actinomycetota</taxon>
        <taxon>Actinomycetes</taxon>
        <taxon>Bifidobacteriales</taxon>
        <taxon>Bifidobacteriaceae</taxon>
        <taxon>Bifidobacterium</taxon>
    </lineage>
</organism>
<accession>A0A0F4L458</accession>
<evidence type="ECO:0000313" key="4">
    <source>
        <dbReference type="Proteomes" id="UP000033567"/>
    </source>
</evidence>
<dbReference type="Gene3D" id="2.60.40.4270">
    <property type="entry name" value="Listeria-Bacteroides repeat domain"/>
    <property type="match status" value="1"/>
</dbReference>
<name>A0A0F4L458_9BIFI</name>
<feature type="signal peptide" evidence="2">
    <location>
        <begin position="1"/>
        <end position="33"/>
    </location>
</feature>
<feature type="chain" id="PRO_5002472075" description="Gram-positive cocci surface proteins LPxTG domain-containing protein" evidence="2">
    <location>
        <begin position="34"/>
        <end position="303"/>
    </location>
</feature>
<dbReference type="GO" id="GO:0030313">
    <property type="term" value="C:cell envelope"/>
    <property type="evidence" value="ECO:0007669"/>
    <property type="project" value="UniProtKB-SubCell"/>
</dbReference>
<sequence length="303" mass="32525">MNIMVRFKRACAVLAAGATLAGGLALLPTVAQAVESKNVQTKAAPYTITFHDSYAPEEENNEGENNEGENNEGENNEGGNKFTLITDTSGKLDPSKIPEPTVPDQNTKADGWSINGFGGPADDPNSQKIDFNTHVFTQDEDVYPHFVQINPITYNITFVTINPEDIEESTANVMQTNGEGKLSEEPKVHNFDGYTFDGWFNENGGSRYVPGGTYNADTTFMAKYTKVTTPNEPNKPGQTAPVDNNTKQPAKDNKAPAKDPAKKDTKNNNLAKTGADATAPLAIAAGLCLAAGITLGLRRKLAL</sequence>
<dbReference type="AlphaFoldDB" id="A0A0F4L458"/>
<dbReference type="InterPro" id="IPR042229">
    <property type="entry name" value="Listeria/Bacterioides_rpt_sf"/>
</dbReference>
<keyword evidence="4" id="KW-1185">Reference proteome</keyword>
<keyword evidence="2" id="KW-0732">Signal</keyword>